<dbReference type="SUPFAM" id="SSF56731">
    <property type="entry name" value="DNA primase core"/>
    <property type="match status" value="1"/>
</dbReference>
<dbReference type="CDD" id="cd01029">
    <property type="entry name" value="TOPRIM_primases"/>
    <property type="match status" value="1"/>
</dbReference>
<protein>
    <submittedName>
        <fullName evidence="3">PfWMP4_12</fullName>
    </submittedName>
</protein>
<dbReference type="GO" id="GO:0005524">
    <property type="term" value="F:ATP binding"/>
    <property type="evidence" value="ECO:0007669"/>
    <property type="project" value="InterPro"/>
</dbReference>
<name>Q0GBV4_9CAUD</name>
<dbReference type="Pfam" id="PF03796">
    <property type="entry name" value="DnaB_C"/>
    <property type="match status" value="1"/>
</dbReference>
<feature type="region of interest" description="Disordered" evidence="1">
    <location>
        <begin position="1"/>
        <end position="31"/>
    </location>
</feature>
<dbReference type="Gene3D" id="3.40.50.300">
    <property type="entry name" value="P-loop containing nucleotide triphosphate hydrolases"/>
    <property type="match status" value="1"/>
</dbReference>
<dbReference type="Gene3D" id="3.40.1360.10">
    <property type="match status" value="1"/>
</dbReference>
<dbReference type="Proteomes" id="UP000000911">
    <property type="component" value="Segment"/>
</dbReference>
<dbReference type="EMBL" id="DQ875742">
    <property type="protein sequence ID" value="ABI33156.1"/>
    <property type="molecule type" value="Genomic_DNA"/>
</dbReference>
<dbReference type="PROSITE" id="PS51199">
    <property type="entry name" value="SF4_HELICASE"/>
    <property type="match status" value="1"/>
</dbReference>
<feature type="compositionally biased region" description="Polar residues" evidence="1">
    <location>
        <begin position="1"/>
        <end position="12"/>
    </location>
</feature>
<organism evidence="3 4">
    <name type="scientific">Phormidium phage Pf-WMP4</name>
    <dbReference type="NCBI Taxonomy" id="2913979"/>
    <lineage>
        <taxon>Viruses</taxon>
        <taxon>Duplodnaviria</taxon>
        <taxon>Heunggongvirae</taxon>
        <taxon>Uroviricota</taxon>
        <taxon>Caudoviricetes</taxon>
        <taxon>Saffermanviridae</taxon>
        <taxon>Wumpquatrovirus</taxon>
        <taxon>Wumpquatrovirus WMP4</taxon>
    </lineage>
</organism>
<dbReference type="RefSeq" id="YP_762642.1">
    <property type="nucleotide sequence ID" value="NC_008367.1"/>
</dbReference>
<dbReference type="InterPro" id="IPR034154">
    <property type="entry name" value="TOPRIM_DnaG/twinkle"/>
</dbReference>
<evidence type="ECO:0000256" key="1">
    <source>
        <dbReference type="SAM" id="MobiDB-lite"/>
    </source>
</evidence>
<dbReference type="InterPro" id="IPR007694">
    <property type="entry name" value="DNA_helicase_DnaB-like_C"/>
</dbReference>
<evidence type="ECO:0000259" key="2">
    <source>
        <dbReference type="PROSITE" id="PS51199"/>
    </source>
</evidence>
<sequence>MMQSESYETTPKTMAGELLPPPRMMPQPGLSTRGVTAETCEMYRVYSTGVPLEIVAEFLDDNLEPVAYHYRKGGWIPEQGKKSTWWAEGSVRTLFGYHLWVEQGFPTNIDVALCEGETDAMALSQAMPDVLCLALAGNPSPELWGEWLTTISSMTGENGKLYLAFDADADGDKYTEYVDDHYTKTRCQLDLQGFKDVAEMLLEGCDPKWVPLPKLPSSIVSAVEVNAKLRTKGVAYEPGLSLGWTRVDHLTSGYYPGSLLMVAAPAKAGKSSFVGNCVVNFITLHKQPVMFVPLEMPIEQVQPLLGACILGEDLESADPNEVFDAVDSISPLLHWVRHYGRIMPEDIDKWFKAAKMLGVKLVVIDPIQAATAQGSLDHESATVNIDALMYHISGQLIRYEMSGLVVSHVNTAEPDQRVSPDALRGSRGLAQIPTCVLGLQRVDDGATKLYTLIVDRRLGRSGEVHLEYHGHRFKETMTKKEAML</sequence>
<accession>Q0GBV4</accession>
<reference evidence="3 4" key="1">
    <citation type="journal article" date="2007" name="Virology">
        <title>Cyanophage Pf-WMP4, a T7-like phage infecting the freshwater cyanobacterium Phormidium foveolarum: complete genome sequence and DNA translocation.</title>
        <authorList>
            <person name="Liu X."/>
            <person name="Shi M."/>
            <person name="Kong S."/>
            <person name="Gao Y."/>
            <person name="An C."/>
        </authorList>
    </citation>
    <scope>NUCLEOTIDE SEQUENCE</scope>
</reference>
<dbReference type="GO" id="GO:0006260">
    <property type="term" value="P:DNA replication"/>
    <property type="evidence" value="ECO:0007669"/>
    <property type="project" value="InterPro"/>
</dbReference>
<dbReference type="GeneID" id="5142328"/>
<dbReference type="KEGG" id="vg:5142328"/>
<proteinExistence type="predicted"/>
<evidence type="ECO:0000313" key="3">
    <source>
        <dbReference type="EMBL" id="ABI33156.1"/>
    </source>
</evidence>
<dbReference type="Pfam" id="PF13155">
    <property type="entry name" value="Toprim_2"/>
    <property type="match status" value="1"/>
</dbReference>
<evidence type="ECO:0000313" key="4">
    <source>
        <dbReference type="Proteomes" id="UP000000911"/>
    </source>
</evidence>
<dbReference type="SUPFAM" id="SSF52540">
    <property type="entry name" value="P-loop containing nucleoside triphosphate hydrolases"/>
    <property type="match status" value="1"/>
</dbReference>
<feature type="domain" description="SF4 helicase" evidence="2">
    <location>
        <begin position="233"/>
        <end position="482"/>
    </location>
</feature>
<dbReference type="GO" id="GO:0003678">
    <property type="term" value="F:DNA helicase activity"/>
    <property type="evidence" value="ECO:0007669"/>
    <property type="project" value="InterPro"/>
</dbReference>
<keyword evidence="4" id="KW-1185">Reference proteome</keyword>
<dbReference type="InterPro" id="IPR027417">
    <property type="entry name" value="P-loop_NTPase"/>
</dbReference>
<dbReference type="OrthoDB" id="615at10239"/>